<dbReference type="EMBL" id="KE345702">
    <property type="protein sequence ID" value="EXC11724.1"/>
    <property type="molecule type" value="Genomic_DNA"/>
</dbReference>
<accession>W9S344</accession>
<name>W9S344_9ROSA</name>
<protein>
    <submittedName>
        <fullName evidence="1">Uncharacterized protein</fullName>
    </submittedName>
</protein>
<gene>
    <name evidence="1" type="ORF">L484_020777</name>
</gene>
<dbReference type="PANTHER" id="PTHR34427">
    <property type="entry name" value="DUF4283 DOMAIN PROTEIN"/>
    <property type="match status" value="1"/>
</dbReference>
<proteinExistence type="predicted"/>
<keyword evidence="2" id="KW-1185">Reference proteome</keyword>
<evidence type="ECO:0000313" key="1">
    <source>
        <dbReference type="EMBL" id="EXC11724.1"/>
    </source>
</evidence>
<sequence length="203" mass="22559">MEPWSIFSPWEHVKIEARNSWIRIEGLPLNLWNAHAFKIIGEACGGLLEIAKDIVDQSFLLLAKIKVGIWRKLRHSRILGSTEKTVAVGMELKSREAIPNWIVVDMGSTPKTTGLGDGNLELDDSKVGPKENKGLDDREGFVGLEDLRFLSALENREELAVENREGNNLLEFCEEQALSPNVLIVSPLASLAPHDMGENTAIH</sequence>
<dbReference type="AlphaFoldDB" id="W9S344"/>
<dbReference type="Proteomes" id="UP000030645">
    <property type="component" value="Unassembled WGS sequence"/>
</dbReference>
<organism evidence="1 2">
    <name type="scientific">Morus notabilis</name>
    <dbReference type="NCBI Taxonomy" id="981085"/>
    <lineage>
        <taxon>Eukaryota</taxon>
        <taxon>Viridiplantae</taxon>
        <taxon>Streptophyta</taxon>
        <taxon>Embryophyta</taxon>
        <taxon>Tracheophyta</taxon>
        <taxon>Spermatophyta</taxon>
        <taxon>Magnoliopsida</taxon>
        <taxon>eudicotyledons</taxon>
        <taxon>Gunneridae</taxon>
        <taxon>Pentapetalae</taxon>
        <taxon>rosids</taxon>
        <taxon>fabids</taxon>
        <taxon>Rosales</taxon>
        <taxon>Moraceae</taxon>
        <taxon>Moreae</taxon>
        <taxon>Morus</taxon>
    </lineage>
</organism>
<reference evidence="2" key="1">
    <citation type="submission" date="2013-01" db="EMBL/GenBank/DDBJ databases">
        <title>Draft Genome Sequence of a Mulberry Tree, Morus notabilis C.K. Schneid.</title>
        <authorList>
            <person name="He N."/>
            <person name="Zhao S."/>
        </authorList>
    </citation>
    <scope>NUCLEOTIDE SEQUENCE</scope>
</reference>
<dbReference type="PANTHER" id="PTHR34427:SF5">
    <property type="entry name" value="DUF4283 DOMAIN-CONTAINING PROTEIN"/>
    <property type="match status" value="1"/>
</dbReference>
<evidence type="ECO:0000313" key="2">
    <source>
        <dbReference type="Proteomes" id="UP000030645"/>
    </source>
</evidence>